<dbReference type="GO" id="GO:0003735">
    <property type="term" value="F:structural constituent of ribosome"/>
    <property type="evidence" value="ECO:0007669"/>
    <property type="project" value="InterPro"/>
</dbReference>
<gene>
    <name evidence="5" type="primary">rplX</name>
    <name evidence="7" type="ORF">UT75_C0010G0014</name>
</gene>
<dbReference type="Gene3D" id="2.30.30.30">
    <property type="match status" value="1"/>
</dbReference>
<dbReference type="InterPro" id="IPR014722">
    <property type="entry name" value="Rib_uL2_dom2"/>
</dbReference>
<dbReference type="Proteomes" id="UP000034072">
    <property type="component" value="Unassembled WGS sequence"/>
</dbReference>
<comment type="subunit">
    <text evidence="5">Part of the 50S ribosomal subunit.</text>
</comment>
<evidence type="ECO:0000256" key="1">
    <source>
        <dbReference type="ARBA" id="ARBA00010618"/>
    </source>
</evidence>
<evidence type="ECO:0000256" key="3">
    <source>
        <dbReference type="ARBA" id="ARBA00023274"/>
    </source>
</evidence>
<evidence type="ECO:0000256" key="4">
    <source>
        <dbReference type="ARBA" id="ARBA00035206"/>
    </source>
</evidence>
<keyword evidence="5" id="KW-0694">RNA-binding</keyword>
<evidence type="ECO:0000256" key="2">
    <source>
        <dbReference type="ARBA" id="ARBA00022980"/>
    </source>
</evidence>
<keyword evidence="3 5" id="KW-0687">Ribonucleoprotein</keyword>
<dbReference type="GO" id="GO:0005840">
    <property type="term" value="C:ribosome"/>
    <property type="evidence" value="ECO:0007669"/>
    <property type="project" value="UniProtKB-KW"/>
</dbReference>
<evidence type="ECO:0000259" key="6">
    <source>
        <dbReference type="SMART" id="SM00739"/>
    </source>
</evidence>
<dbReference type="InterPro" id="IPR005824">
    <property type="entry name" value="KOW"/>
</dbReference>
<comment type="similarity">
    <text evidence="1 5">Belongs to the universal ribosomal protein uL24 family.</text>
</comment>
<dbReference type="InterPro" id="IPR008991">
    <property type="entry name" value="Translation_prot_SH3-like_sf"/>
</dbReference>
<evidence type="ECO:0000313" key="7">
    <source>
        <dbReference type="EMBL" id="KKR40075.1"/>
    </source>
</evidence>
<dbReference type="GO" id="GO:1990904">
    <property type="term" value="C:ribonucleoprotein complex"/>
    <property type="evidence" value="ECO:0007669"/>
    <property type="project" value="UniProtKB-KW"/>
</dbReference>
<dbReference type="SMART" id="SM00739">
    <property type="entry name" value="KOW"/>
    <property type="match status" value="1"/>
</dbReference>
<evidence type="ECO:0000313" key="8">
    <source>
        <dbReference type="Proteomes" id="UP000034072"/>
    </source>
</evidence>
<comment type="caution">
    <text evidence="7">The sequence shown here is derived from an EMBL/GenBank/DDBJ whole genome shotgun (WGS) entry which is preliminary data.</text>
</comment>
<sequence length="101" mass="10933">MKIKKGDNVIMLSGKDKGKKGKILSVFSDTNRAIVEGLNLVKKSVRARQQGQKGQIIHKERSASVSSMALICKSCGKPTRIGYRIEAGSKARICKKCGGEV</sequence>
<dbReference type="AlphaFoldDB" id="A0A0G0SZ06"/>
<dbReference type="EMBL" id="LBXZ01000010">
    <property type="protein sequence ID" value="KKR40075.1"/>
    <property type="molecule type" value="Genomic_DNA"/>
</dbReference>
<reference evidence="7 8" key="1">
    <citation type="journal article" date="2015" name="Nature">
        <title>rRNA introns, odd ribosomes, and small enigmatic genomes across a large radiation of phyla.</title>
        <authorList>
            <person name="Brown C.T."/>
            <person name="Hug L.A."/>
            <person name="Thomas B.C."/>
            <person name="Sharon I."/>
            <person name="Castelle C.J."/>
            <person name="Singh A."/>
            <person name="Wilkins M.J."/>
            <person name="Williams K.H."/>
            <person name="Banfield J.F."/>
        </authorList>
    </citation>
    <scope>NUCLEOTIDE SEQUENCE [LARGE SCALE GENOMIC DNA]</scope>
</reference>
<dbReference type="PANTHER" id="PTHR12903">
    <property type="entry name" value="MITOCHONDRIAL RIBOSOMAL PROTEIN L24"/>
    <property type="match status" value="1"/>
</dbReference>
<dbReference type="InterPro" id="IPR041988">
    <property type="entry name" value="Ribosomal_uL24_KOW"/>
</dbReference>
<dbReference type="GO" id="GO:0019843">
    <property type="term" value="F:rRNA binding"/>
    <property type="evidence" value="ECO:0007669"/>
    <property type="project" value="UniProtKB-UniRule"/>
</dbReference>
<comment type="function">
    <text evidence="5">One of the proteins that surrounds the polypeptide exit tunnel on the outside of the subunit.</text>
</comment>
<dbReference type="HAMAP" id="MF_01326_B">
    <property type="entry name" value="Ribosomal_uL24_B"/>
    <property type="match status" value="1"/>
</dbReference>
<dbReference type="SUPFAM" id="SSF50104">
    <property type="entry name" value="Translation proteins SH3-like domain"/>
    <property type="match status" value="1"/>
</dbReference>
<comment type="function">
    <text evidence="5">One of two assembly initiator proteins, it binds directly to the 5'-end of the 23S rRNA, where it nucleates assembly of the 50S subunit.</text>
</comment>
<dbReference type="Pfam" id="PF00467">
    <property type="entry name" value="KOW"/>
    <property type="match status" value="1"/>
</dbReference>
<dbReference type="Pfam" id="PF17136">
    <property type="entry name" value="ribosomal_L24"/>
    <property type="match status" value="1"/>
</dbReference>
<proteinExistence type="inferred from homology"/>
<feature type="domain" description="KOW" evidence="6">
    <location>
        <begin position="2"/>
        <end position="29"/>
    </location>
</feature>
<dbReference type="NCBIfam" id="TIGR01079">
    <property type="entry name" value="rplX_bact"/>
    <property type="match status" value="1"/>
</dbReference>
<accession>A0A0G0SZ06</accession>
<dbReference type="InterPro" id="IPR057264">
    <property type="entry name" value="Ribosomal_uL24_C"/>
</dbReference>
<keyword evidence="2 5" id="KW-0689">Ribosomal protein</keyword>
<dbReference type="CDD" id="cd06089">
    <property type="entry name" value="KOW_RPL26"/>
    <property type="match status" value="1"/>
</dbReference>
<protein>
    <recommendedName>
        <fullName evidence="4 5">Large ribosomal subunit protein uL24</fullName>
    </recommendedName>
</protein>
<name>A0A0G0SZ06_9BACT</name>
<organism evidence="7 8">
    <name type="scientific">Candidatus Yanofskybacteria bacterium GW2011_GWE2_40_11</name>
    <dbReference type="NCBI Taxonomy" id="1619033"/>
    <lineage>
        <taxon>Bacteria</taxon>
        <taxon>Candidatus Yanofskyibacteriota</taxon>
    </lineage>
</organism>
<evidence type="ECO:0000256" key="5">
    <source>
        <dbReference type="HAMAP-Rule" id="MF_01326"/>
    </source>
</evidence>
<dbReference type="GO" id="GO:0006412">
    <property type="term" value="P:translation"/>
    <property type="evidence" value="ECO:0007669"/>
    <property type="project" value="UniProtKB-UniRule"/>
</dbReference>
<keyword evidence="5" id="KW-0699">rRNA-binding</keyword>
<dbReference type="InterPro" id="IPR003256">
    <property type="entry name" value="Ribosomal_uL24"/>
</dbReference>
<dbReference type="PATRIC" id="fig|1619033.3.peg.723"/>